<evidence type="ECO:0000256" key="5">
    <source>
        <dbReference type="ARBA" id="ARBA00023163"/>
    </source>
</evidence>
<organism evidence="7 8">
    <name type="scientific">Rhamnusium bicolor</name>
    <dbReference type="NCBI Taxonomy" id="1586634"/>
    <lineage>
        <taxon>Eukaryota</taxon>
        <taxon>Metazoa</taxon>
        <taxon>Ecdysozoa</taxon>
        <taxon>Arthropoda</taxon>
        <taxon>Hexapoda</taxon>
        <taxon>Insecta</taxon>
        <taxon>Pterygota</taxon>
        <taxon>Neoptera</taxon>
        <taxon>Endopterygota</taxon>
        <taxon>Coleoptera</taxon>
        <taxon>Polyphaga</taxon>
        <taxon>Cucujiformia</taxon>
        <taxon>Chrysomeloidea</taxon>
        <taxon>Cerambycidae</taxon>
        <taxon>Lepturinae</taxon>
        <taxon>Rhagiini</taxon>
        <taxon>Rhamnusium</taxon>
    </lineage>
</organism>
<keyword evidence="2" id="KW-0560">Oxidoreductase</keyword>
<dbReference type="SUPFAM" id="SSF51197">
    <property type="entry name" value="Clavaminate synthase-like"/>
    <property type="match status" value="1"/>
</dbReference>
<evidence type="ECO:0000313" key="8">
    <source>
        <dbReference type="Proteomes" id="UP001162156"/>
    </source>
</evidence>
<keyword evidence="1" id="KW-0479">Metal-binding</keyword>
<dbReference type="PANTHER" id="PTHR23123">
    <property type="entry name" value="PHD/F-BOX CONTAINING PROTEIN"/>
    <property type="match status" value="1"/>
</dbReference>
<dbReference type="InterPro" id="IPR003347">
    <property type="entry name" value="JmjC_dom"/>
</dbReference>
<proteinExistence type="predicted"/>
<dbReference type="EMBL" id="JANEYF010003935">
    <property type="protein sequence ID" value="KAJ8933047.1"/>
    <property type="molecule type" value="Genomic_DNA"/>
</dbReference>
<evidence type="ECO:0000256" key="2">
    <source>
        <dbReference type="ARBA" id="ARBA00023002"/>
    </source>
</evidence>
<evidence type="ECO:0000259" key="6">
    <source>
        <dbReference type="PROSITE" id="PS51184"/>
    </source>
</evidence>
<dbReference type="GO" id="GO:0016491">
    <property type="term" value="F:oxidoreductase activity"/>
    <property type="evidence" value="ECO:0007669"/>
    <property type="project" value="UniProtKB-KW"/>
</dbReference>
<keyword evidence="8" id="KW-1185">Reference proteome</keyword>
<dbReference type="Gene3D" id="2.60.120.650">
    <property type="entry name" value="Cupin"/>
    <property type="match status" value="1"/>
</dbReference>
<dbReference type="AlphaFoldDB" id="A0AAV8X340"/>
<dbReference type="InterPro" id="IPR050690">
    <property type="entry name" value="JHDM1_Histone_Demethylase"/>
</dbReference>
<comment type="caution">
    <text evidence="7">The sequence shown here is derived from an EMBL/GenBank/DDBJ whole genome shotgun (WGS) entry which is preliminary data.</text>
</comment>
<dbReference type="Proteomes" id="UP001162156">
    <property type="component" value="Unassembled WGS sequence"/>
</dbReference>
<keyword evidence="5" id="KW-0804">Transcription</keyword>
<evidence type="ECO:0000256" key="3">
    <source>
        <dbReference type="ARBA" id="ARBA00023004"/>
    </source>
</evidence>
<protein>
    <recommendedName>
        <fullName evidence="6">JmjC domain-containing protein</fullName>
    </recommendedName>
</protein>
<keyword evidence="3" id="KW-0408">Iron</keyword>
<evidence type="ECO:0000256" key="1">
    <source>
        <dbReference type="ARBA" id="ARBA00022723"/>
    </source>
</evidence>
<keyword evidence="4" id="KW-0805">Transcription regulation</keyword>
<feature type="domain" description="JmjC" evidence="6">
    <location>
        <begin position="1"/>
        <end position="112"/>
    </location>
</feature>
<name>A0AAV8X340_9CUCU</name>
<evidence type="ECO:0000256" key="4">
    <source>
        <dbReference type="ARBA" id="ARBA00023015"/>
    </source>
</evidence>
<sequence>MILANSVEAPFVARKLDWVNTVWPPDYAGKPQVQKYCLMSVKDSYTDFHIDFGGTSVWYHVLRGEKIFYFIKPTPANLTLYSQWMTSTNQSETFFGDQVKLNLKTHLLCYNQ</sequence>
<reference evidence="7" key="1">
    <citation type="journal article" date="2023" name="Insect Mol. Biol.">
        <title>Genome sequencing provides insights into the evolution of gene families encoding plant cell wall-degrading enzymes in longhorned beetles.</title>
        <authorList>
            <person name="Shin N.R."/>
            <person name="Okamura Y."/>
            <person name="Kirsch R."/>
            <person name="Pauchet Y."/>
        </authorList>
    </citation>
    <scope>NUCLEOTIDE SEQUENCE</scope>
    <source>
        <strain evidence="7">RBIC_L_NR</strain>
    </source>
</reference>
<accession>A0AAV8X340</accession>
<dbReference type="PROSITE" id="PS51184">
    <property type="entry name" value="JMJC"/>
    <property type="match status" value="1"/>
</dbReference>
<dbReference type="Pfam" id="PF02373">
    <property type="entry name" value="JmjC"/>
    <property type="match status" value="1"/>
</dbReference>
<gene>
    <name evidence="7" type="ORF">NQ314_014287</name>
</gene>
<dbReference type="GO" id="GO:0046872">
    <property type="term" value="F:metal ion binding"/>
    <property type="evidence" value="ECO:0007669"/>
    <property type="project" value="UniProtKB-KW"/>
</dbReference>
<evidence type="ECO:0000313" key="7">
    <source>
        <dbReference type="EMBL" id="KAJ8933047.1"/>
    </source>
</evidence>